<dbReference type="SUPFAM" id="SSF53649">
    <property type="entry name" value="Alkaline phosphatase-like"/>
    <property type="match status" value="1"/>
</dbReference>
<dbReference type="CDD" id="cd16029">
    <property type="entry name" value="4-S"/>
    <property type="match status" value="1"/>
</dbReference>
<dbReference type="InterPro" id="IPR017850">
    <property type="entry name" value="Alkaline_phosphatase_core_sf"/>
</dbReference>
<protein>
    <recommendedName>
        <fullName evidence="8">Sulfatase N-terminal domain-containing protein</fullName>
    </recommendedName>
</protein>
<dbReference type="Proteomes" id="UP001381693">
    <property type="component" value="Unassembled WGS sequence"/>
</dbReference>
<evidence type="ECO:0000256" key="7">
    <source>
        <dbReference type="SAM" id="MobiDB-lite"/>
    </source>
</evidence>
<evidence type="ECO:0000313" key="9">
    <source>
        <dbReference type="EMBL" id="KAK7075947.1"/>
    </source>
</evidence>
<proteinExistence type="inferred from homology"/>
<evidence type="ECO:0000256" key="4">
    <source>
        <dbReference type="ARBA" id="ARBA00022801"/>
    </source>
</evidence>
<dbReference type="PROSITE" id="PS00149">
    <property type="entry name" value="SULFATASE_2"/>
    <property type="match status" value="1"/>
</dbReference>
<dbReference type="EMBL" id="JAXCGZ010009966">
    <property type="protein sequence ID" value="KAK7075947.1"/>
    <property type="molecule type" value="Genomic_DNA"/>
</dbReference>
<evidence type="ECO:0000259" key="8">
    <source>
        <dbReference type="Pfam" id="PF00884"/>
    </source>
</evidence>
<keyword evidence="10" id="KW-1185">Reference proteome</keyword>
<keyword evidence="6" id="KW-0325">Glycoprotein</keyword>
<evidence type="ECO:0000313" key="10">
    <source>
        <dbReference type="Proteomes" id="UP001381693"/>
    </source>
</evidence>
<evidence type="ECO:0000256" key="1">
    <source>
        <dbReference type="ARBA" id="ARBA00001913"/>
    </source>
</evidence>
<feature type="domain" description="Sulfatase N-terminal" evidence="8">
    <location>
        <begin position="2"/>
        <end position="298"/>
    </location>
</feature>
<keyword evidence="5" id="KW-0106">Calcium</keyword>
<feature type="region of interest" description="Disordered" evidence="7">
    <location>
        <begin position="352"/>
        <end position="372"/>
    </location>
</feature>
<name>A0AAN8X3Q2_HALRR</name>
<dbReference type="InterPro" id="IPR047115">
    <property type="entry name" value="ARSB"/>
</dbReference>
<reference evidence="9 10" key="1">
    <citation type="submission" date="2023-11" db="EMBL/GenBank/DDBJ databases">
        <title>Halocaridina rubra genome assembly.</title>
        <authorList>
            <person name="Smith C."/>
        </authorList>
    </citation>
    <scope>NUCLEOTIDE SEQUENCE [LARGE SCALE GENOMIC DNA]</scope>
    <source>
        <strain evidence="9">EP-1</strain>
        <tissue evidence="9">Whole</tissue>
    </source>
</reference>
<comment type="caution">
    <text evidence="9">The sequence shown here is derived from an EMBL/GenBank/DDBJ whole genome shotgun (WGS) entry which is preliminary data.</text>
</comment>
<evidence type="ECO:0000256" key="3">
    <source>
        <dbReference type="ARBA" id="ARBA00022723"/>
    </source>
</evidence>
<sequence>MEELARNGIILEQSYVQPVCSPTRSALMTGRYPFTIGRQHGVIRPQSPTGLLLNSTLLPQAMKDAGYSTHIIGKWHLGYCDWAYTPTMRGFDSFYGYYLGAQDYYSHTRNPNLCVEEEDSAIKEDFPYGYDFRSETIPDISVLDTYSTYAYATYVDNLLKAHNPSEPLFLYLSLQSVHSPLQVPENFTEPFQYINDTDRINKLGMVWAMDEAIGDVVDALKKTGHYDNSVIVFTTDNGGHTPSAGINWPLRGGKGSLWEGGTRGPAFIHSPLLAVSGFISETVMHVTDWYKTLIGLSGGVAPEISDGFDQWEAITEGAPSPRTTMVYNIDNENEFEAGIRKGDYKLLVGEQGGGSWTEPPEGKITTSDVNSNCNEDDSETVTIASLHLDKRTFLVSDLPITNDTKIRLYHLQNDPEERINLAETEEGLVSDLLNELQQEFLRYSPADYPPDVPEADPANFDNVWSPGWCTAGP</sequence>
<organism evidence="9 10">
    <name type="scientific">Halocaridina rubra</name>
    <name type="common">Hawaiian red shrimp</name>
    <dbReference type="NCBI Taxonomy" id="373956"/>
    <lineage>
        <taxon>Eukaryota</taxon>
        <taxon>Metazoa</taxon>
        <taxon>Ecdysozoa</taxon>
        <taxon>Arthropoda</taxon>
        <taxon>Crustacea</taxon>
        <taxon>Multicrustacea</taxon>
        <taxon>Malacostraca</taxon>
        <taxon>Eumalacostraca</taxon>
        <taxon>Eucarida</taxon>
        <taxon>Decapoda</taxon>
        <taxon>Pleocyemata</taxon>
        <taxon>Caridea</taxon>
        <taxon>Atyoidea</taxon>
        <taxon>Atyidae</taxon>
        <taxon>Halocaridina</taxon>
    </lineage>
</organism>
<dbReference type="GO" id="GO:0008484">
    <property type="term" value="F:sulfuric ester hydrolase activity"/>
    <property type="evidence" value="ECO:0007669"/>
    <property type="project" value="InterPro"/>
</dbReference>
<evidence type="ECO:0000256" key="2">
    <source>
        <dbReference type="ARBA" id="ARBA00008779"/>
    </source>
</evidence>
<dbReference type="PANTHER" id="PTHR10342:SF274">
    <property type="entry name" value="ARYLSULFATASE B"/>
    <property type="match status" value="1"/>
</dbReference>
<gene>
    <name evidence="9" type="ORF">SK128_003558</name>
</gene>
<accession>A0AAN8X3Q2</accession>
<evidence type="ECO:0000256" key="6">
    <source>
        <dbReference type="ARBA" id="ARBA00023180"/>
    </source>
</evidence>
<evidence type="ECO:0000256" key="5">
    <source>
        <dbReference type="ARBA" id="ARBA00022837"/>
    </source>
</evidence>
<dbReference type="Pfam" id="PF00884">
    <property type="entry name" value="Sulfatase"/>
    <property type="match status" value="1"/>
</dbReference>
<dbReference type="GO" id="GO:0046872">
    <property type="term" value="F:metal ion binding"/>
    <property type="evidence" value="ECO:0007669"/>
    <property type="project" value="UniProtKB-KW"/>
</dbReference>
<comment type="similarity">
    <text evidence="2">Belongs to the sulfatase family.</text>
</comment>
<keyword evidence="3" id="KW-0479">Metal-binding</keyword>
<dbReference type="InterPro" id="IPR024607">
    <property type="entry name" value="Sulfatase_CS"/>
</dbReference>
<dbReference type="InterPro" id="IPR000917">
    <property type="entry name" value="Sulfatase_N"/>
</dbReference>
<dbReference type="Gene3D" id="3.30.1120.10">
    <property type="match status" value="1"/>
</dbReference>
<dbReference type="PANTHER" id="PTHR10342">
    <property type="entry name" value="ARYLSULFATASE"/>
    <property type="match status" value="1"/>
</dbReference>
<comment type="cofactor">
    <cofactor evidence="1">
        <name>Ca(2+)</name>
        <dbReference type="ChEBI" id="CHEBI:29108"/>
    </cofactor>
</comment>
<dbReference type="AlphaFoldDB" id="A0AAN8X3Q2"/>
<keyword evidence="4" id="KW-0378">Hydrolase</keyword>
<dbReference type="PROSITE" id="PS00523">
    <property type="entry name" value="SULFATASE_1"/>
    <property type="match status" value="1"/>
</dbReference>
<dbReference type="Gene3D" id="3.40.720.10">
    <property type="entry name" value="Alkaline Phosphatase, subunit A"/>
    <property type="match status" value="1"/>
</dbReference>